<feature type="transmembrane region" description="Helical" evidence="7">
    <location>
        <begin position="255"/>
        <end position="276"/>
    </location>
</feature>
<dbReference type="AlphaFoldDB" id="A0A948WNK0"/>
<feature type="transmembrane region" description="Helical" evidence="7">
    <location>
        <begin position="282"/>
        <end position="301"/>
    </location>
</feature>
<dbReference type="PANTHER" id="PTHR43823">
    <property type="entry name" value="SPORULATION PROTEIN YKVU"/>
    <property type="match status" value="1"/>
</dbReference>
<keyword evidence="2" id="KW-0813">Transport</keyword>
<evidence type="ECO:0000256" key="5">
    <source>
        <dbReference type="ARBA" id="ARBA00022989"/>
    </source>
</evidence>
<evidence type="ECO:0000256" key="7">
    <source>
        <dbReference type="SAM" id="Phobius"/>
    </source>
</evidence>
<feature type="transmembrane region" description="Helical" evidence="7">
    <location>
        <begin position="194"/>
        <end position="215"/>
    </location>
</feature>
<feature type="transmembrane region" description="Helical" evidence="7">
    <location>
        <begin position="15"/>
        <end position="36"/>
    </location>
</feature>
<feature type="transmembrane region" description="Helical" evidence="7">
    <location>
        <begin position="354"/>
        <end position="375"/>
    </location>
</feature>
<dbReference type="InterPro" id="IPR048279">
    <property type="entry name" value="MdtK-like"/>
</dbReference>
<evidence type="ECO:0000256" key="6">
    <source>
        <dbReference type="ARBA" id="ARBA00023136"/>
    </source>
</evidence>
<dbReference type="GO" id="GO:0015297">
    <property type="term" value="F:antiporter activity"/>
    <property type="evidence" value="ECO:0007669"/>
    <property type="project" value="InterPro"/>
</dbReference>
<dbReference type="Pfam" id="PF01554">
    <property type="entry name" value="MatE"/>
    <property type="match status" value="2"/>
</dbReference>
<sequence>MTSYDLYTKTPPGRLFFMVAVPGAISMAASSLWGLFDGIFVGQFLGDTAFAALNLAFPFVMINFSLADLVGVGASVPISISLGRGDQRSANNYFTCSCILIVLTSLLMGVVMYLGAPTLMQLVGAEGELAQLGVTYVRVYALCSPFTTIIFAVDNFLRISGQIKGSMALNIAMSLLILALEFLFFQVLNFGIAGSALGVSLGMMLCSAVAFVPFAQGKLVLRFCKPQFSWDMLRRIVVNGTPNFLNTTAERLTGILMNGALMMLGGTMAVNIYGVLTYAGFILLQLLYGTCDALQPAIGYNWGANQPRRVWTILRYCLSSSAILCLAGTAVMLLAPKPIITLFLTHPDAETLEYACFALRLFSLTYLTRWIGFALQSFFLAIEKPLFATLVSLGNAMVVPLVLMAALWPLGLTGLWLNSPLTSAIIAVLALVLLDRLRRSVAKEPNAPASEQTA</sequence>
<evidence type="ECO:0000256" key="1">
    <source>
        <dbReference type="ARBA" id="ARBA00004651"/>
    </source>
</evidence>
<dbReference type="GO" id="GO:0042910">
    <property type="term" value="F:xenobiotic transmembrane transporter activity"/>
    <property type="evidence" value="ECO:0007669"/>
    <property type="project" value="InterPro"/>
</dbReference>
<dbReference type="InterPro" id="IPR002528">
    <property type="entry name" value="MATE_fam"/>
</dbReference>
<keyword evidence="5 7" id="KW-1133">Transmembrane helix</keyword>
<feature type="transmembrane region" description="Helical" evidence="7">
    <location>
        <begin position="387"/>
        <end position="408"/>
    </location>
</feature>
<dbReference type="PIRSF" id="PIRSF006603">
    <property type="entry name" value="DinF"/>
    <property type="match status" value="1"/>
</dbReference>
<keyword evidence="6 7" id="KW-0472">Membrane</keyword>
<feature type="transmembrane region" description="Helical" evidence="7">
    <location>
        <begin position="313"/>
        <end position="334"/>
    </location>
</feature>
<dbReference type="PANTHER" id="PTHR43823:SF3">
    <property type="entry name" value="MULTIDRUG EXPORT PROTEIN MEPA"/>
    <property type="match status" value="1"/>
</dbReference>
<dbReference type="EMBL" id="JAHLFP010000016">
    <property type="protein sequence ID" value="MBU3805717.1"/>
    <property type="molecule type" value="Genomic_DNA"/>
</dbReference>
<evidence type="ECO:0000256" key="4">
    <source>
        <dbReference type="ARBA" id="ARBA00022692"/>
    </source>
</evidence>
<evidence type="ECO:0000313" key="9">
    <source>
        <dbReference type="Proteomes" id="UP000713596"/>
    </source>
</evidence>
<dbReference type="InterPro" id="IPR051327">
    <property type="entry name" value="MATE_MepA_subfamily"/>
</dbReference>
<proteinExistence type="predicted"/>
<evidence type="ECO:0000256" key="3">
    <source>
        <dbReference type="ARBA" id="ARBA00022475"/>
    </source>
</evidence>
<protein>
    <submittedName>
        <fullName evidence="8">MATE family efflux transporter</fullName>
    </submittedName>
</protein>
<reference evidence="8" key="2">
    <citation type="submission" date="2021-04" db="EMBL/GenBank/DDBJ databases">
        <authorList>
            <person name="Gilroy R."/>
        </authorList>
    </citation>
    <scope>NUCLEOTIDE SEQUENCE</scope>
    <source>
        <strain evidence="8">B5_2728</strain>
    </source>
</reference>
<keyword evidence="4 7" id="KW-0812">Transmembrane</keyword>
<accession>A0A948WNK0</accession>
<comment type="caution">
    <text evidence="8">The sequence shown here is derived from an EMBL/GenBank/DDBJ whole genome shotgun (WGS) entry which is preliminary data.</text>
</comment>
<reference evidence="8" key="1">
    <citation type="journal article" date="2021" name="PeerJ">
        <title>Extensive microbial diversity within the chicken gut microbiome revealed by metagenomics and culture.</title>
        <authorList>
            <person name="Gilroy R."/>
            <person name="Ravi A."/>
            <person name="Getino M."/>
            <person name="Pursley I."/>
            <person name="Horton D.L."/>
            <person name="Alikhan N.F."/>
            <person name="Baker D."/>
            <person name="Gharbi K."/>
            <person name="Hall N."/>
            <person name="Watson M."/>
            <person name="Adriaenssens E.M."/>
            <person name="Foster-Nyarko E."/>
            <person name="Jarju S."/>
            <person name="Secka A."/>
            <person name="Antonio M."/>
            <person name="Oren A."/>
            <person name="Chaudhuri R.R."/>
            <person name="La Ragione R."/>
            <person name="Hildebrand F."/>
            <person name="Pallen M.J."/>
        </authorList>
    </citation>
    <scope>NUCLEOTIDE SEQUENCE</scope>
    <source>
        <strain evidence="8">B5_2728</strain>
    </source>
</reference>
<feature type="transmembrane region" description="Helical" evidence="7">
    <location>
        <begin position="136"/>
        <end position="157"/>
    </location>
</feature>
<dbReference type="GO" id="GO:0005886">
    <property type="term" value="C:plasma membrane"/>
    <property type="evidence" value="ECO:0007669"/>
    <property type="project" value="UniProtKB-SubCell"/>
</dbReference>
<evidence type="ECO:0000313" key="8">
    <source>
        <dbReference type="EMBL" id="MBU3805717.1"/>
    </source>
</evidence>
<dbReference type="Proteomes" id="UP000713596">
    <property type="component" value="Unassembled WGS sequence"/>
</dbReference>
<feature type="transmembrane region" description="Helical" evidence="7">
    <location>
        <begin position="414"/>
        <end position="434"/>
    </location>
</feature>
<organism evidence="8 9">
    <name type="scientific">Candidatus Allofournierella pullistercoris</name>
    <dbReference type="NCBI Taxonomy" id="2838597"/>
    <lineage>
        <taxon>Bacteria</taxon>
        <taxon>Bacillati</taxon>
        <taxon>Bacillota</taxon>
        <taxon>Clostridia</taxon>
        <taxon>Eubacteriales</taxon>
        <taxon>Oscillospiraceae</taxon>
        <taxon>Allofournierella</taxon>
    </lineage>
</organism>
<evidence type="ECO:0000256" key="2">
    <source>
        <dbReference type="ARBA" id="ARBA00022448"/>
    </source>
</evidence>
<feature type="transmembrane region" description="Helical" evidence="7">
    <location>
        <begin position="169"/>
        <end position="188"/>
    </location>
</feature>
<feature type="transmembrane region" description="Helical" evidence="7">
    <location>
        <begin position="56"/>
        <end position="80"/>
    </location>
</feature>
<feature type="transmembrane region" description="Helical" evidence="7">
    <location>
        <begin position="92"/>
        <end position="116"/>
    </location>
</feature>
<keyword evidence="3" id="KW-1003">Cell membrane</keyword>
<comment type="subcellular location">
    <subcellularLocation>
        <location evidence="1">Cell membrane</location>
        <topology evidence="1">Multi-pass membrane protein</topology>
    </subcellularLocation>
</comment>
<name>A0A948WNK0_9FIRM</name>
<gene>
    <name evidence="8" type="ORF">H9882_02300</name>
</gene>